<reference evidence="2 3" key="1">
    <citation type="journal article" date="2021" name="BMC Genomics">
        <title>Datura genome reveals duplications of psychoactive alkaloid biosynthetic genes and high mutation rate following tissue culture.</title>
        <authorList>
            <person name="Rajewski A."/>
            <person name="Carter-House D."/>
            <person name="Stajich J."/>
            <person name="Litt A."/>
        </authorList>
    </citation>
    <scope>NUCLEOTIDE SEQUENCE [LARGE SCALE GENOMIC DNA]</scope>
    <source>
        <strain evidence="2">AR-01</strain>
    </source>
</reference>
<name>A0ABS8V6W1_DATST</name>
<evidence type="ECO:0000313" key="2">
    <source>
        <dbReference type="EMBL" id="MCD9641963.1"/>
    </source>
</evidence>
<organism evidence="2 3">
    <name type="scientific">Datura stramonium</name>
    <name type="common">Jimsonweed</name>
    <name type="synonym">Common thornapple</name>
    <dbReference type="NCBI Taxonomy" id="4076"/>
    <lineage>
        <taxon>Eukaryota</taxon>
        <taxon>Viridiplantae</taxon>
        <taxon>Streptophyta</taxon>
        <taxon>Embryophyta</taxon>
        <taxon>Tracheophyta</taxon>
        <taxon>Spermatophyta</taxon>
        <taxon>Magnoliopsida</taxon>
        <taxon>eudicotyledons</taxon>
        <taxon>Gunneridae</taxon>
        <taxon>Pentapetalae</taxon>
        <taxon>asterids</taxon>
        <taxon>lamiids</taxon>
        <taxon>Solanales</taxon>
        <taxon>Solanaceae</taxon>
        <taxon>Solanoideae</taxon>
        <taxon>Datureae</taxon>
        <taxon>Datura</taxon>
    </lineage>
</organism>
<protein>
    <submittedName>
        <fullName evidence="2">Uncharacterized protein</fullName>
    </submittedName>
</protein>
<sequence length="88" mass="10041">MLPEQKAMFLERRRLQYAAKKRRLLENCDATCSNQTYPSAEPQNRIFAQPALHFQDNPSISRNGVQSRVPDQDRDLGPWTGPVLGDEA</sequence>
<proteinExistence type="predicted"/>
<accession>A0ABS8V6W1</accession>
<evidence type="ECO:0000313" key="3">
    <source>
        <dbReference type="Proteomes" id="UP000823775"/>
    </source>
</evidence>
<feature type="region of interest" description="Disordered" evidence="1">
    <location>
        <begin position="55"/>
        <end position="88"/>
    </location>
</feature>
<evidence type="ECO:0000256" key="1">
    <source>
        <dbReference type="SAM" id="MobiDB-lite"/>
    </source>
</evidence>
<feature type="compositionally biased region" description="Polar residues" evidence="1">
    <location>
        <begin position="56"/>
        <end position="66"/>
    </location>
</feature>
<keyword evidence="3" id="KW-1185">Reference proteome</keyword>
<dbReference type="EMBL" id="JACEIK010003504">
    <property type="protein sequence ID" value="MCD9641963.1"/>
    <property type="molecule type" value="Genomic_DNA"/>
</dbReference>
<comment type="caution">
    <text evidence="2">The sequence shown here is derived from an EMBL/GenBank/DDBJ whole genome shotgun (WGS) entry which is preliminary data.</text>
</comment>
<gene>
    <name evidence="2" type="ORF">HAX54_028522</name>
</gene>
<dbReference type="Proteomes" id="UP000823775">
    <property type="component" value="Unassembled WGS sequence"/>
</dbReference>